<keyword evidence="1" id="KW-0805">Transcription regulation</keyword>
<comment type="caution">
    <text evidence="5">The sequence shown here is derived from an EMBL/GenBank/DDBJ whole genome shotgun (WGS) entry which is preliminary data.</text>
</comment>
<reference evidence="6" key="1">
    <citation type="journal article" date="2019" name="Int. J. Syst. Evol. Microbiol.">
        <title>The Global Catalogue of Microorganisms (GCM) 10K type strain sequencing project: providing services to taxonomists for standard genome sequencing and annotation.</title>
        <authorList>
            <consortium name="The Broad Institute Genomics Platform"/>
            <consortium name="The Broad Institute Genome Sequencing Center for Infectious Disease"/>
            <person name="Wu L."/>
            <person name="Ma J."/>
        </authorList>
    </citation>
    <scope>NUCLEOTIDE SEQUENCE [LARGE SCALE GENOMIC DNA]</scope>
    <source>
        <strain evidence="6">KCTC 32255</strain>
    </source>
</reference>
<dbReference type="Proteomes" id="UP001596337">
    <property type="component" value="Unassembled WGS sequence"/>
</dbReference>
<dbReference type="InterPro" id="IPR036390">
    <property type="entry name" value="WH_DNA-bd_sf"/>
</dbReference>
<dbReference type="EMBL" id="JBHSXX010000001">
    <property type="protein sequence ID" value="MFC6867669.1"/>
    <property type="molecule type" value="Genomic_DNA"/>
</dbReference>
<dbReference type="InterPro" id="IPR000524">
    <property type="entry name" value="Tscrpt_reg_HTH_GntR"/>
</dbReference>
<evidence type="ECO:0000256" key="1">
    <source>
        <dbReference type="ARBA" id="ARBA00023015"/>
    </source>
</evidence>
<keyword evidence="3" id="KW-0804">Transcription</keyword>
<protein>
    <submittedName>
        <fullName evidence="5">GntR family transcriptional regulator</fullName>
    </submittedName>
</protein>
<dbReference type="PROSITE" id="PS50949">
    <property type="entry name" value="HTH_GNTR"/>
    <property type="match status" value="1"/>
</dbReference>
<evidence type="ECO:0000256" key="3">
    <source>
        <dbReference type="ARBA" id="ARBA00023163"/>
    </source>
</evidence>
<dbReference type="PANTHER" id="PTHR43537">
    <property type="entry name" value="TRANSCRIPTIONAL REGULATOR, GNTR FAMILY"/>
    <property type="match status" value="1"/>
</dbReference>
<dbReference type="SUPFAM" id="SSF46785">
    <property type="entry name" value="Winged helix' DNA-binding domain"/>
    <property type="match status" value="1"/>
</dbReference>
<organism evidence="5 6">
    <name type="scientific">Haloechinothrix salitolerans</name>
    <dbReference type="NCBI Taxonomy" id="926830"/>
    <lineage>
        <taxon>Bacteria</taxon>
        <taxon>Bacillati</taxon>
        <taxon>Actinomycetota</taxon>
        <taxon>Actinomycetes</taxon>
        <taxon>Pseudonocardiales</taxon>
        <taxon>Pseudonocardiaceae</taxon>
        <taxon>Haloechinothrix</taxon>
    </lineage>
</organism>
<name>A0ABW2BYN9_9PSEU</name>
<dbReference type="PANTHER" id="PTHR43537:SF49">
    <property type="entry name" value="TRANSCRIPTIONAL REGULATORY PROTEIN"/>
    <property type="match status" value="1"/>
</dbReference>
<dbReference type="Pfam" id="PF00392">
    <property type="entry name" value="GntR"/>
    <property type="match status" value="1"/>
</dbReference>
<evidence type="ECO:0000313" key="5">
    <source>
        <dbReference type="EMBL" id="MFC6867669.1"/>
    </source>
</evidence>
<dbReference type="Pfam" id="PF07729">
    <property type="entry name" value="FCD"/>
    <property type="match status" value="1"/>
</dbReference>
<dbReference type="SMART" id="SM00345">
    <property type="entry name" value="HTH_GNTR"/>
    <property type="match status" value="1"/>
</dbReference>
<evidence type="ECO:0000259" key="4">
    <source>
        <dbReference type="PROSITE" id="PS50949"/>
    </source>
</evidence>
<dbReference type="InterPro" id="IPR011711">
    <property type="entry name" value="GntR_C"/>
</dbReference>
<accession>A0ABW2BYN9</accession>
<feature type="domain" description="HTH gntR-type" evidence="4">
    <location>
        <begin position="17"/>
        <end position="84"/>
    </location>
</feature>
<dbReference type="Gene3D" id="1.10.10.10">
    <property type="entry name" value="Winged helix-like DNA-binding domain superfamily/Winged helix DNA-binding domain"/>
    <property type="match status" value="1"/>
</dbReference>
<keyword evidence="2" id="KW-0238">DNA-binding</keyword>
<evidence type="ECO:0000256" key="2">
    <source>
        <dbReference type="ARBA" id="ARBA00023125"/>
    </source>
</evidence>
<dbReference type="InterPro" id="IPR036388">
    <property type="entry name" value="WH-like_DNA-bd_sf"/>
</dbReference>
<dbReference type="Gene3D" id="1.20.120.530">
    <property type="entry name" value="GntR ligand-binding domain-like"/>
    <property type="match status" value="1"/>
</dbReference>
<evidence type="ECO:0000313" key="6">
    <source>
        <dbReference type="Proteomes" id="UP001596337"/>
    </source>
</evidence>
<sequence length="236" mass="26388">MEGAENVTPARSGPQRSYVVEYLTTSLSERIADNEFEVGTWIRQEKVAKEYGVSRTPVSLALNKLEAMGVVERIANRGFRVRYPSLLDIIEVTEVRGVLEGHAAFRAATRITEPRMVDLRSAVDAFRQVVEMVRRGEDGAGALWQRANSGFHATIFDAAGNAQLEKSAEMLHHRLPRNITWLALRSDPRLLAQNADEHANIAEAIESRDGEKARELAVAHMDTARDLISAHFESRR</sequence>
<gene>
    <name evidence="5" type="ORF">ACFQGD_10960</name>
</gene>
<dbReference type="SUPFAM" id="SSF48008">
    <property type="entry name" value="GntR ligand-binding domain-like"/>
    <property type="match status" value="1"/>
</dbReference>
<dbReference type="RefSeq" id="WP_345399450.1">
    <property type="nucleotide sequence ID" value="NZ_BAABLA010000089.1"/>
</dbReference>
<dbReference type="InterPro" id="IPR008920">
    <property type="entry name" value="TF_FadR/GntR_C"/>
</dbReference>
<proteinExistence type="predicted"/>
<dbReference type="SMART" id="SM00895">
    <property type="entry name" value="FCD"/>
    <property type="match status" value="1"/>
</dbReference>
<keyword evidence="6" id="KW-1185">Reference proteome</keyword>